<protein>
    <submittedName>
        <fullName evidence="2">Protein containing methyltransferase domain</fullName>
    </submittedName>
</protein>
<organism evidence="2">
    <name type="scientific">Lentimicrobium saccharophilum</name>
    <dbReference type="NCBI Taxonomy" id="1678841"/>
    <lineage>
        <taxon>Bacteria</taxon>
        <taxon>Pseudomonadati</taxon>
        <taxon>Bacteroidota</taxon>
        <taxon>Bacteroidia</taxon>
        <taxon>Bacteroidales</taxon>
        <taxon>Lentimicrobiaceae</taxon>
        <taxon>Lentimicrobium</taxon>
    </lineage>
</organism>
<reference evidence="2" key="1">
    <citation type="journal article" date="2015" name="Genome Announc.">
        <title>Draft Genome Sequence of Bacteroidales Strain TBC1, a Novel Isolate from a Methanogenic Wastewater Treatment System.</title>
        <authorList>
            <person name="Tourlousse D.M."/>
            <person name="Matsuura N."/>
            <person name="Sun L."/>
            <person name="Toyonaga M."/>
            <person name="Kuroda K."/>
            <person name="Ohashi A."/>
            <person name="Cruz R."/>
            <person name="Yamaguchi T."/>
            <person name="Sekiguchi Y."/>
        </authorList>
    </citation>
    <scope>NUCLEOTIDE SEQUENCE [LARGE SCALE GENOMIC DNA]</scope>
    <source>
        <strain evidence="2">TBC1</strain>
    </source>
</reference>
<dbReference type="SUPFAM" id="SSF53335">
    <property type="entry name" value="S-adenosyl-L-methionine-dependent methyltransferases"/>
    <property type="match status" value="1"/>
</dbReference>
<keyword evidence="2" id="KW-0489">Methyltransferase</keyword>
<dbReference type="AlphaFoldDB" id="A0A0S7C6W7"/>
<evidence type="ECO:0000313" key="2">
    <source>
        <dbReference type="EMBL" id="GAP44687.1"/>
    </source>
</evidence>
<proteinExistence type="predicted"/>
<dbReference type="RefSeq" id="WP_062044390.1">
    <property type="nucleotide sequence ID" value="NZ_DF968183.1"/>
</dbReference>
<dbReference type="InterPro" id="IPR013216">
    <property type="entry name" value="Methyltransf_11"/>
</dbReference>
<dbReference type="CDD" id="cd02440">
    <property type="entry name" value="AdoMet_MTases"/>
    <property type="match status" value="1"/>
</dbReference>
<dbReference type="STRING" id="1678841.TBC1_12498"/>
<dbReference type="OrthoDB" id="9808140at2"/>
<dbReference type="GO" id="GO:0032259">
    <property type="term" value="P:methylation"/>
    <property type="evidence" value="ECO:0007669"/>
    <property type="project" value="UniProtKB-KW"/>
</dbReference>
<dbReference type="Proteomes" id="UP000053091">
    <property type="component" value="Unassembled WGS sequence"/>
</dbReference>
<dbReference type="Gene3D" id="3.40.50.150">
    <property type="entry name" value="Vaccinia Virus protein VP39"/>
    <property type="match status" value="1"/>
</dbReference>
<sequence length="200" mass="22635">MLQYIITRPEIRYHETYSFEGRVCAKRRGTLYRQVLRRVGHNKSGVLLELTPGDRRGDSVLANINLFDASETDYLPRLFNLISIETGFGRYGKEQRLPWEASSFDAIICVDAFSAFQDAKLCLRELCRVLQPGGRLVLADQWFRQLNPLTDNLLSSYTEGNPNSIYQFNTVSNLLRDAGFSTVTFESAGSNSYICTALVA</sequence>
<dbReference type="EMBL" id="DF968183">
    <property type="protein sequence ID" value="GAP44687.1"/>
    <property type="molecule type" value="Genomic_DNA"/>
</dbReference>
<keyword evidence="2" id="KW-0808">Transferase</keyword>
<evidence type="ECO:0000259" key="1">
    <source>
        <dbReference type="Pfam" id="PF08241"/>
    </source>
</evidence>
<feature type="domain" description="Methyltransferase type 11" evidence="1">
    <location>
        <begin position="95"/>
        <end position="138"/>
    </location>
</feature>
<dbReference type="GO" id="GO:0008757">
    <property type="term" value="F:S-adenosylmethionine-dependent methyltransferase activity"/>
    <property type="evidence" value="ECO:0007669"/>
    <property type="project" value="InterPro"/>
</dbReference>
<evidence type="ECO:0000313" key="3">
    <source>
        <dbReference type="Proteomes" id="UP000053091"/>
    </source>
</evidence>
<name>A0A0S7C6W7_9BACT</name>
<accession>A0A0S7C6W7</accession>
<dbReference type="InterPro" id="IPR029063">
    <property type="entry name" value="SAM-dependent_MTases_sf"/>
</dbReference>
<dbReference type="Pfam" id="PF08241">
    <property type="entry name" value="Methyltransf_11"/>
    <property type="match status" value="1"/>
</dbReference>
<gene>
    <name evidence="2" type="ORF">TBC1_12498</name>
</gene>
<keyword evidence="3" id="KW-1185">Reference proteome</keyword>